<dbReference type="PIRSF" id="PIRSF000498">
    <property type="entry name" value="Riboflavin_syn_A"/>
    <property type="match status" value="1"/>
</dbReference>
<comment type="pathway">
    <text evidence="3">Cofactor biosynthesis; riboflavin biosynthesis; riboflavin from 2-hydroxy-3-oxobutyl phosphate and 5-amino-6-(D-ribitylamino)uracil: step 2/2.</text>
</comment>
<protein>
    <recommendedName>
        <fullName evidence="6 10">Riboflavin synthase</fullName>
        <ecNumber evidence="5 10">2.5.1.9</ecNumber>
    </recommendedName>
</protein>
<keyword evidence="9" id="KW-0677">Repeat</keyword>
<gene>
    <name evidence="13" type="ordered locus">Oter_3865</name>
</gene>
<dbReference type="eggNOG" id="COG0307">
    <property type="taxonomic scope" value="Bacteria"/>
</dbReference>
<dbReference type="PANTHER" id="PTHR21098">
    <property type="entry name" value="RIBOFLAVIN SYNTHASE ALPHA CHAIN"/>
    <property type="match status" value="1"/>
</dbReference>
<evidence type="ECO:0000256" key="5">
    <source>
        <dbReference type="ARBA" id="ARBA00012827"/>
    </source>
</evidence>
<dbReference type="GO" id="GO:0004746">
    <property type="term" value="F:riboflavin synthase activity"/>
    <property type="evidence" value="ECO:0007669"/>
    <property type="project" value="UniProtKB-UniRule"/>
</dbReference>
<comment type="function">
    <text evidence="2">Catalyzes the dismutation of two molecules of 6,7-dimethyl-8-ribityllumazine, resulting in the formation of riboflavin and 5-amino-6-(D-ribitylamino)uracil.</text>
</comment>
<evidence type="ECO:0000256" key="2">
    <source>
        <dbReference type="ARBA" id="ARBA00002803"/>
    </source>
</evidence>
<dbReference type="CDD" id="cd00402">
    <property type="entry name" value="Riboflavin_synthase_like"/>
    <property type="match status" value="1"/>
</dbReference>
<dbReference type="STRING" id="452637.Oter_3865"/>
<evidence type="ECO:0000313" key="13">
    <source>
        <dbReference type="EMBL" id="ACB77139.1"/>
    </source>
</evidence>
<keyword evidence="7" id="KW-0686">Riboflavin biosynthesis</keyword>
<dbReference type="RefSeq" id="WP_012376668.1">
    <property type="nucleotide sequence ID" value="NC_010571.1"/>
</dbReference>
<evidence type="ECO:0000256" key="1">
    <source>
        <dbReference type="ARBA" id="ARBA00000968"/>
    </source>
</evidence>
<evidence type="ECO:0000256" key="4">
    <source>
        <dbReference type="ARBA" id="ARBA00011233"/>
    </source>
</evidence>
<dbReference type="InterPro" id="IPR026017">
    <property type="entry name" value="Lumazine-bd_dom"/>
</dbReference>
<evidence type="ECO:0000256" key="3">
    <source>
        <dbReference type="ARBA" id="ARBA00004887"/>
    </source>
</evidence>
<dbReference type="InterPro" id="IPR001783">
    <property type="entry name" value="Lumazine-bd"/>
</dbReference>
<evidence type="ECO:0000256" key="8">
    <source>
        <dbReference type="ARBA" id="ARBA00022679"/>
    </source>
</evidence>
<keyword evidence="14" id="KW-1185">Reference proteome</keyword>
<feature type="repeat" description="Lumazine-binding" evidence="11">
    <location>
        <begin position="1"/>
        <end position="96"/>
    </location>
</feature>
<dbReference type="Proteomes" id="UP000007013">
    <property type="component" value="Chromosome"/>
</dbReference>
<dbReference type="AlphaFoldDB" id="B1ZZ67"/>
<name>B1ZZ67_OPITP</name>
<dbReference type="EMBL" id="CP001032">
    <property type="protein sequence ID" value="ACB77139.1"/>
    <property type="molecule type" value="Genomic_DNA"/>
</dbReference>
<reference evidence="13 14" key="1">
    <citation type="journal article" date="2011" name="J. Bacteriol.">
        <title>Genome sequence of the verrucomicrobium Opitutus terrae PB90-1, an abundant inhabitant of rice paddy soil ecosystems.</title>
        <authorList>
            <person name="van Passel M.W."/>
            <person name="Kant R."/>
            <person name="Palva A."/>
            <person name="Copeland A."/>
            <person name="Lucas S."/>
            <person name="Lapidus A."/>
            <person name="Glavina del Rio T."/>
            <person name="Pitluck S."/>
            <person name="Goltsman E."/>
            <person name="Clum A."/>
            <person name="Sun H."/>
            <person name="Schmutz J."/>
            <person name="Larimer F.W."/>
            <person name="Land M.L."/>
            <person name="Hauser L."/>
            <person name="Kyrpides N."/>
            <person name="Mikhailova N."/>
            <person name="Richardson P.P."/>
            <person name="Janssen P.H."/>
            <person name="de Vos W.M."/>
            <person name="Smidt H."/>
        </authorList>
    </citation>
    <scope>NUCLEOTIDE SEQUENCE [LARGE SCALE GENOMIC DNA]</scope>
    <source>
        <strain evidence="14">DSM 11246 / JCM 15787 / PB90-1</strain>
    </source>
</reference>
<dbReference type="Pfam" id="PF00677">
    <property type="entry name" value="Lum_binding"/>
    <property type="match status" value="2"/>
</dbReference>
<comment type="subunit">
    <text evidence="4">Homotrimer.</text>
</comment>
<comment type="catalytic activity">
    <reaction evidence="1">
        <text>2 6,7-dimethyl-8-(1-D-ribityl)lumazine + H(+) = 5-amino-6-(D-ribitylamino)uracil + riboflavin</text>
        <dbReference type="Rhea" id="RHEA:20772"/>
        <dbReference type="ChEBI" id="CHEBI:15378"/>
        <dbReference type="ChEBI" id="CHEBI:15934"/>
        <dbReference type="ChEBI" id="CHEBI:57986"/>
        <dbReference type="ChEBI" id="CHEBI:58201"/>
        <dbReference type="EC" id="2.5.1.9"/>
    </reaction>
</comment>
<organism evidence="13 14">
    <name type="scientific">Opitutus terrae (strain DSM 11246 / JCM 15787 / PB90-1)</name>
    <dbReference type="NCBI Taxonomy" id="452637"/>
    <lineage>
        <taxon>Bacteria</taxon>
        <taxon>Pseudomonadati</taxon>
        <taxon>Verrucomicrobiota</taxon>
        <taxon>Opitutia</taxon>
        <taxon>Opitutales</taxon>
        <taxon>Opitutaceae</taxon>
        <taxon>Opitutus</taxon>
    </lineage>
</organism>
<sequence length="198" mass="21096">MFTGIVEETGKVVGFTPEREAWRLQIEARAALGGVALGDSIAVNGCCLTVAGVAGSVLQFDVLEETRRLTNFAMLAPGAPVNLERSLRFDGKVGGHFVTGHIDGLGVIELLEPRGKDHYLKVRAPDDCAHYLVHKGSIAIDGISLTVAAVDGPVFDVWLIPTTMTVTNLGARKAGEAVNLEFDLLGKYVEKLLAARSL</sequence>
<evidence type="ECO:0000313" key="14">
    <source>
        <dbReference type="Proteomes" id="UP000007013"/>
    </source>
</evidence>
<dbReference type="InterPro" id="IPR017938">
    <property type="entry name" value="Riboflavin_synthase-like_b-brl"/>
</dbReference>
<evidence type="ECO:0000256" key="9">
    <source>
        <dbReference type="ARBA" id="ARBA00022737"/>
    </source>
</evidence>
<evidence type="ECO:0000256" key="10">
    <source>
        <dbReference type="NCBIfam" id="TIGR00187"/>
    </source>
</evidence>
<dbReference type="NCBIfam" id="NF009566">
    <property type="entry name" value="PRK13020.1"/>
    <property type="match status" value="1"/>
</dbReference>
<dbReference type="OrthoDB" id="9788537at2"/>
<dbReference type="InterPro" id="IPR023366">
    <property type="entry name" value="ATP_synth_asu-like_sf"/>
</dbReference>
<dbReference type="Gene3D" id="2.40.30.20">
    <property type="match status" value="2"/>
</dbReference>
<dbReference type="SUPFAM" id="SSF63380">
    <property type="entry name" value="Riboflavin synthase domain-like"/>
    <property type="match status" value="2"/>
</dbReference>
<dbReference type="GO" id="GO:0009231">
    <property type="term" value="P:riboflavin biosynthetic process"/>
    <property type="evidence" value="ECO:0007669"/>
    <property type="project" value="UniProtKB-KW"/>
</dbReference>
<feature type="repeat" description="Lumazine-binding" evidence="11">
    <location>
        <begin position="97"/>
        <end position="193"/>
    </location>
</feature>
<feature type="domain" description="Lumazine-binding" evidence="12">
    <location>
        <begin position="1"/>
        <end position="96"/>
    </location>
</feature>
<evidence type="ECO:0000259" key="12">
    <source>
        <dbReference type="PROSITE" id="PS51177"/>
    </source>
</evidence>
<accession>B1ZZ67</accession>
<proteinExistence type="predicted"/>
<dbReference type="FunFam" id="2.40.30.20:FF:000003">
    <property type="entry name" value="Riboflavin synthase, alpha subunit"/>
    <property type="match status" value="1"/>
</dbReference>
<keyword evidence="8" id="KW-0808">Transferase</keyword>
<dbReference type="FunFam" id="2.40.30.20:FF:000004">
    <property type="entry name" value="Riboflavin synthase, alpha subunit"/>
    <property type="match status" value="1"/>
</dbReference>
<dbReference type="NCBIfam" id="NF006767">
    <property type="entry name" value="PRK09289.1"/>
    <property type="match status" value="1"/>
</dbReference>
<evidence type="ECO:0000256" key="6">
    <source>
        <dbReference type="ARBA" id="ARBA00013950"/>
    </source>
</evidence>
<feature type="domain" description="Lumazine-binding" evidence="12">
    <location>
        <begin position="97"/>
        <end position="193"/>
    </location>
</feature>
<dbReference type="HOGENOM" id="CLU_034388_2_0_0"/>
<dbReference type="PROSITE" id="PS51177">
    <property type="entry name" value="LUMAZINE_BIND"/>
    <property type="match status" value="2"/>
</dbReference>
<dbReference type="NCBIfam" id="TIGR00187">
    <property type="entry name" value="ribE"/>
    <property type="match status" value="1"/>
</dbReference>
<dbReference type="KEGG" id="ote:Oter_3865"/>
<dbReference type="EC" id="2.5.1.9" evidence="5 10"/>
<evidence type="ECO:0000256" key="11">
    <source>
        <dbReference type="PROSITE-ProRule" id="PRU00524"/>
    </source>
</evidence>
<evidence type="ECO:0000256" key="7">
    <source>
        <dbReference type="ARBA" id="ARBA00022619"/>
    </source>
</evidence>
<dbReference type="PANTHER" id="PTHR21098:SF0">
    <property type="entry name" value="RIBOFLAVIN SYNTHASE"/>
    <property type="match status" value="1"/>
</dbReference>